<feature type="compositionally biased region" description="Basic and acidic residues" evidence="1">
    <location>
        <begin position="157"/>
        <end position="174"/>
    </location>
</feature>
<evidence type="ECO:0000259" key="2">
    <source>
        <dbReference type="Pfam" id="PF07727"/>
    </source>
</evidence>
<dbReference type="Proteomes" id="UP001151760">
    <property type="component" value="Unassembled WGS sequence"/>
</dbReference>
<accession>A0ABQ5J6A5</accession>
<feature type="region of interest" description="Disordered" evidence="1">
    <location>
        <begin position="152"/>
        <end position="174"/>
    </location>
</feature>
<proteinExistence type="predicted"/>
<gene>
    <name evidence="3" type="ORF">Tco_1124496</name>
</gene>
<evidence type="ECO:0000313" key="3">
    <source>
        <dbReference type="EMBL" id="GJU08066.1"/>
    </source>
</evidence>
<comment type="caution">
    <text evidence="3">The sequence shown here is derived from an EMBL/GenBank/DDBJ whole genome shotgun (WGS) entry which is preliminary data.</text>
</comment>
<reference evidence="3" key="2">
    <citation type="submission" date="2022-01" db="EMBL/GenBank/DDBJ databases">
        <authorList>
            <person name="Yamashiro T."/>
            <person name="Shiraishi A."/>
            <person name="Satake H."/>
            <person name="Nakayama K."/>
        </authorList>
    </citation>
    <scope>NUCLEOTIDE SEQUENCE</scope>
</reference>
<reference evidence="3" key="1">
    <citation type="journal article" date="2022" name="Int. J. Mol. Sci.">
        <title>Draft Genome of Tanacetum Coccineum: Genomic Comparison of Closely Related Tanacetum-Family Plants.</title>
        <authorList>
            <person name="Yamashiro T."/>
            <person name="Shiraishi A."/>
            <person name="Nakayama K."/>
            <person name="Satake H."/>
        </authorList>
    </citation>
    <scope>NUCLEOTIDE SEQUENCE</scope>
</reference>
<sequence>MNVSLIPTTRIDKDHPKDQIIGDLNLSYSIKMDVKSAFLYCTIKEEVYVCQPLGFEDPHFLNKVYKVEKALYGLHQAPRAWFHSKTKHTEIRHHFIRDSYKKKLIQVIKIHTDHNVADLLIKDFDVISGPIHLVANEIVYKEWEDRMERAATTTSRLEAEHDSDTQTRFEAASK</sequence>
<evidence type="ECO:0000313" key="4">
    <source>
        <dbReference type="Proteomes" id="UP001151760"/>
    </source>
</evidence>
<keyword evidence="4" id="KW-1185">Reference proteome</keyword>
<feature type="domain" description="Reverse transcriptase Ty1/copia-type" evidence="2">
    <location>
        <begin position="31"/>
        <end position="103"/>
    </location>
</feature>
<dbReference type="EMBL" id="BQNB010021597">
    <property type="protein sequence ID" value="GJU08066.1"/>
    <property type="molecule type" value="Genomic_DNA"/>
</dbReference>
<name>A0ABQ5J6A5_9ASTR</name>
<protein>
    <submittedName>
        <fullName evidence="3">Ribonuclease H-like domain-containing protein</fullName>
    </submittedName>
</protein>
<organism evidence="3 4">
    <name type="scientific">Tanacetum coccineum</name>
    <dbReference type="NCBI Taxonomy" id="301880"/>
    <lineage>
        <taxon>Eukaryota</taxon>
        <taxon>Viridiplantae</taxon>
        <taxon>Streptophyta</taxon>
        <taxon>Embryophyta</taxon>
        <taxon>Tracheophyta</taxon>
        <taxon>Spermatophyta</taxon>
        <taxon>Magnoliopsida</taxon>
        <taxon>eudicotyledons</taxon>
        <taxon>Gunneridae</taxon>
        <taxon>Pentapetalae</taxon>
        <taxon>asterids</taxon>
        <taxon>campanulids</taxon>
        <taxon>Asterales</taxon>
        <taxon>Asteraceae</taxon>
        <taxon>Asteroideae</taxon>
        <taxon>Anthemideae</taxon>
        <taxon>Anthemidinae</taxon>
        <taxon>Tanacetum</taxon>
    </lineage>
</organism>
<dbReference type="InterPro" id="IPR013103">
    <property type="entry name" value="RVT_2"/>
</dbReference>
<evidence type="ECO:0000256" key="1">
    <source>
        <dbReference type="SAM" id="MobiDB-lite"/>
    </source>
</evidence>
<dbReference type="Pfam" id="PF07727">
    <property type="entry name" value="RVT_2"/>
    <property type="match status" value="1"/>
</dbReference>